<proteinExistence type="predicted"/>
<sequence>MATTPLDQTATRERVLTVVERVLGYPLAPGAEQLTELDSLQVLELLVSLEEEFDIDSEKIIETEPNWWTSLDGLVESVSRLSAEQAGN</sequence>
<dbReference type="Proteomes" id="UP000619479">
    <property type="component" value="Unassembled WGS sequence"/>
</dbReference>
<dbReference type="AlphaFoldDB" id="A0A919ITA9"/>
<keyword evidence="3" id="KW-1185">Reference proteome</keyword>
<evidence type="ECO:0000259" key="1">
    <source>
        <dbReference type="Pfam" id="PF00550"/>
    </source>
</evidence>
<name>A0A919ITA9_9ACTN</name>
<evidence type="ECO:0000313" key="2">
    <source>
        <dbReference type="EMBL" id="GID71028.1"/>
    </source>
</evidence>
<evidence type="ECO:0000313" key="3">
    <source>
        <dbReference type="Proteomes" id="UP000619479"/>
    </source>
</evidence>
<dbReference type="RefSeq" id="WP_203755636.1">
    <property type="nucleotide sequence ID" value="NZ_BAAAUC010000086.1"/>
</dbReference>
<dbReference type="InterPro" id="IPR009081">
    <property type="entry name" value="PP-bd_ACP"/>
</dbReference>
<accession>A0A919ITA9</accession>
<gene>
    <name evidence="2" type="ORF">Acy02nite_89090</name>
</gene>
<dbReference type="InterPro" id="IPR036736">
    <property type="entry name" value="ACP-like_sf"/>
</dbReference>
<reference evidence="2" key="1">
    <citation type="submission" date="2021-01" db="EMBL/GenBank/DDBJ databases">
        <title>Whole genome shotgun sequence of Actinoplanes cyaneus NBRC 14990.</title>
        <authorList>
            <person name="Komaki H."/>
            <person name="Tamura T."/>
        </authorList>
    </citation>
    <scope>NUCLEOTIDE SEQUENCE</scope>
    <source>
        <strain evidence="2">NBRC 14990</strain>
    </source>
</reference>
<dbReference type="SUPFAM" id="SSF47336">
    <property type="entry name" value="ACP-like"/>
    <property type="match status" value="1"/>
</dbReference>
<protein>
    <recommendedName>
        <fullName evidence="1">Carrier domain-containing protein</fullName>
    </recommendedName>
</protein>
<dbReference type="Pfam" id="PF00550">
    <property type="entry name" value="PP-binding"/>
    <property type="match status" value="1"/>
</dbReference>
<dbReference type="Gene3D" id="1.10.1200.10">
    <property type="entry name" value="ACP-like"/>
    <property type="match status" value="1"/>
</dbReference>
<dbReference type="EMBL" id="BOMH01000093">
    <property type="protein sequence ID" value="GID71028.1"/>
    <property type="molecule type" value="Genomic_DNA"/>
</dbReference>
<feature type="domain" description="Carrier" evidence="1">
    <location>
        <begin position="13"/>
        <end position="56"/>
    </location>
</feature>
<organism evidence="2 3">
    <name type="scientific">Actinoplanes cyaneus</name>
    <dbReference type="NCBI Taxonomy" id="52696"/>
    <lineage>
        <taxon>Bacteria</taxon>
        <taxon>Bacillati</taxon>
        <taxon>Actinomycetota</taxon>
        <taxon>Actinomycetes</taxon>
        <taxon>Micromonosporales</taxon>
        <taxon>Micromonosporaceae</taxon>
        <taxon>Actinoplanes</taxon>
    </lineage>
</organism>
<comment type="caution">
    <text evidence="2">The sequence shown here is derived from an EMBL/GenBank/DDBJ whole genome shotgun (WGS) entry which is preliminary data.</text>
</comment>